<accession>A0ABR3IRQ1</accession>
<evidence type="ECO:0000256" key="1">
    <source>
        <dbReference type="SAM" id="Phobius"/>
    </source>
</evidence>
<reference evidence="3" key="1">
    <citation type="submission" date="2024-06" db="EMBL/GenBank/DDBJ databases">
        <title>Multi-omics analyses provide insights into the biosynthesis of the anticancer antibiotic pleurotin in Hohenbuehelia grisea.</title>
        <authorList>
            <person name="Weaver J.A."/>
            <person name="Alberti F."/>
        </authorList>
    </citation>
    <scope>NUCLEOTIDE SEQUENCE [LARGE SCALE GENOMIC DNA]</scope>
    <source>
        <strain evidence="3">T-177</strain>
    </source>
</reference>
<dbReference type="Proteomes" id="UP001556367">
    <property type="component" value="Unassembled WGS sequence"/>
</dbReference>
<dbReference type="EMBL" id="JASNQZ010000015">
    <property type="protein sequence ID" value="KAL0945957.1"/>
    <property type="molecule type" value="Genomic_DNA"/>
</dbReference>
<keyword evidence="1" id="KW-1133">Transmembrane helix</keyword>
<keyword evidence="3" id="KW-1185">Reference proteome</keyword>
<organism evidence="2 3">
    <name type="scientific">Hohenbuehelia grisea</name>
    <dbReference type="NCBI Taxonomy" id="104357"/>
    <lineage>
        <taxon>Eukaryota</taxon>
        <taxon>Fungi</taxon>
        <taxon>Dikarya</taxon>
        <taxon>Basidiomycota</taxon>
        <taxon>Agaricomycotina</taxon>
        <taxon>Agaricomycetes</taxon>
        <taxon>Agaricomycetidae</taxon>
        <taxon>Agaricales</taxon>
        <taxon>Pleurotineae</taxon>
        <taxon>Pleurotaceae</taxon>
        <taxon>Hohenbuehelia</taxon>
    </lineage>
</organism>
<comment type="caution">
    <text evidence="2">The sequence shown here is derived from an EMBL/GenBank/DDBJ whole genome shotgun (WGS) entry which is preliminary data.</text>
</comment>
<keyword evidence="1" id="KW-0812">Transmembrane</keyword>
<feature type="transmembrane region" description="Helical" evidence="1">
    <location>
        <begin position="57"/>
        <end position="79"/>
    </location>
</feature>
<keyword evidence="1" id="KW-0472">Membrane</keyword>
<protein>
    <submittedName>
        <fullName evidence="2">Uncharacterized protein</fullName>
    </submittedName>
</protein>
<name>A0ABR3IRQ1_9AGAR</name>
<evidence type="ECO:0000313" key="2">
    <source>
        <dbReference type="EMBL" id="KAL0945957.1"/>
    </source>
</evidence>
<gene>
    <name evidence="2" type="ORF">HGRIS_012235</name>
</gene>
<evidence type="ECO:0000313" key="3">
    <source>
        <dbReference type="Proteomes" id="UP001556367"/>
    </source>
</evidence>
<proteinExistence type="predicted"/>
<sequence length="132" mass="14445">MALPQGHRVEHMKVPHLPPSAGARALGIPIKWPTVERSLQSASIWGYLHFGYMRLVFLPPLALLLLLVPLLALSFLHLLPLSCLSLSARPPSPSSPRPSAADARLLLFLREALLLRILALQPDQQTIGGTIE</sequence>